<dbReference type="EMBL" id="GEBQ01014001">
    <property type="protein sequence ID" value="JAT25976.1"/>
    <property type="molecule type" value="Transcribed_RNA"/>
</dbReference>
<comment type="similarity">
    <text evidence="1">Belongs to the Tango6 family.</text>
</comment>
<feature type="domain" description="RNA polymerase II assembly factor Rtp1 C-terminal" evidence="4">
    <location>
        <begin position="642"/>
        <end position="750"/>
    </location>
</feature>
<evidence type="ECO:0000259" key="5">
    <source>
        <dbReference type="Pfam" id="PF23565"/>
    </source>
</evidence>
<protein>
    <recommendedName>
        <fullName evidence="8">RNA polymerase II assembly factor Rtp1 C-terminal domain-containing protein</fullName>
    </recommendedName>
</protein>
<dbReference type="InterPro" id="IPR057407">
    <property type="entry name" value="HEAT_TANGO6"/>
</dbReference>
<evidence type="ECO:0000313" key="7">
    <source>
        <dbReference type="EMBL" id="JAT25976.1"/>
    </source>
</evidence>
<feature type="domain" description="TANGO6 N-terminal" evidence="6">
    <location>
        <begin position="55"/>
        <end position="240"/>
    </location>
</feature>
<dbReference type="Gene3D" id="1.25.10.10">
    <property type="entry name" value="Leucine-rich Repeat Variant"/>
    <property type="match status" value="1"/>
</dbReference>
<dbReference type="InterPro" id="IPR057347">
    <property type="entry name" value="TANGO6_N"/>
</dbReference>
<gene>
    <name evidence="7" type="ORF">g.3162</name>
</gene>
<evidence type="ECO:0000259" key="4">
    <source>
        <dbReference type="Pfam" id="PF10363"/>
    </source>
</evidence>
<proteinExistence type="inferred from homology"/>
<sequence>MIAKSSILTAIELLSQTGKVHNTDDCDEFILKNSGHFLLFNELQHLQNIYEKTPSSSTSSDWRVVCLGLESLLCLKENLQSQDEEAERLLSVAQQRSVRMLLDKIVSTGLLPNLLPGVLPVTQCVSLNSQASLSEVEKYECLCTMTLALVELYRDDTLHPIVLPQFLSPILCALCQLTMVPLKKSADTYSRLQRERLIFQQHLEYLITRLYQPLLIKELMIIEGNKKCPKWLKRGVGKLLTCQLHKPTGVLAIVQAVRDAANCAAPTSYAHLESIAQVITASPDLQRISLQILEMLDSGDAEMVRVAVLCIKTLHDRDASACHTLLLLPMTRPLTNAPSSEQSLTVCLQRLHKCFAVPASDFWCLPSKLLLAHIHVLFRLYCKVYQSASHVLKLVEDLMWCFLSKCEETLLNGVFRCLIYREQTAYIEMVDELEFVFGDSGGVEVVSSHHNEDSLEEFGDCLMIFLERRDVNGLLGNNLFVSLLEFAAGKKDLNTVDEFERQLVTVKLLAVLSESSSVQKCLTRNPESVVKFLRTMLDDFLANINREVEIISIVLVVLNVVLNDFVYSKNVSWEVFDQLKEPLAQLKSKAENIEMRLLAEEAHEVIMTRGAMKPERTGETSKKEDSVRSDAGKLVEKVSSCDEALRDACDPLLPIRGHAILQLGKLLASGDIQAKAKKDQILCILQENLKQEDSFLYLSAIEGLATMAAEFPDSVILSLTEQFSRSTLAAETRLKVGEALIRVTKFLGELVPVYKTELINAFLCGTRDEDFLVRASSLSNLGELCRVLGFRVGLIVAEVLDCARCVVASDPSVEVRRAAVMLVCLLLKGLQKDALVVLQDVLLELYLVLKHIYSSDRDDVTRLHAQLALEELNSSTLAFLFPRPQLSKRIFVLDPPT</sequence>
<dbReference type="InterPro" id="IPR019451">
    <property type="entry name" value="Rtp1_C1"/>
</dbReference>
<dbReference type="Pfam" id="PF23565">
    <property type="entry name" value="ARM_TANGO6"/>
    <property type="match status" value="1"/>
</dbReference>
<dbReference type="InterPro" id="IPR011989">
    <property type="entry name" value="ARM-like"/>
</dbReference>
<name>A0A1B6LQH4_9HEMI</name>
<dbReference type="InterPro" id="IPR019414">
    <property type="entry name" value="Rtp1_C2"/>
</dbReference>
<dbReference type="Pfam" id="PF10363">
    <property type="entry name" value="RTP1_C1"/>
    <property type="match status" value="1"/>
</dbReference>
<dbReference type="InterPro" id="IPR039600">
    <property type="entry name" value="TANGO6/Rtp1"/>
</dbReference>
<feature type="domain" description="TANGO6 HEAT repeat" evidence="5">
    <location>
        <begin position="244"/>
        <end position="458"/>
    </location>
</feature>
<evidence type="ECO:0000259" key="6">
    <source>
        <dbReference type="Pfam" id="PF25267"/>
    </source>
</evidence>
<evidence type="ECO:0000256" key="2">
    <source>
        <dbReference type="SAM" id="Coils"/>
    </source>
</evidence>
<dbReference type="PANTHER" id="PTHR20959">
    <property type="entry name" value="TRANSPORT AND GOLGI ORGANIZATION PROTEIN 6 FAMILY MEMBER"/>
    <property type="match status" value="1"/>
</dbReference>
<dbReference type="Pfam" id="PF10304">
    <property type="entry name" value="RTP1_C2"/>
    <property type="match status" value="1"/>
</dbReference>
<evidence type="ECO:0000256" key="1">
    <source>
        <dbReference type="ARBA" id="ARBA00005724"/>
    </source>
</evidence>
<reference evidence="7" key="1">
    <citation type="submission" date="2015-11" db="EMBL/GenBank/DDBJ databases">
        <title>De novo transcriptome assembly of four potential Pierce s Disease insect vectors from Arizona vineyards.</title>
        <authorList>
            <person name="Tassone E.E."/>
        </authorList>
    </citation>
    <scope>NUCLEOTIDE SEQUENCE</scope>
</reference>
<evidence type="ECO:0000259" key="3">
    <source>
        <dbReference type="Pfam" id="PF10304"/>
    </source>
</evidence>
<dbReference type="GO" id="GO:0009306">
    <property type="term" value="P:protein secretion"/>
    <property type="evidence" value="ECO:0007669"/>
    <property type="project" value="TreeGrafter"/>
</dbReference>
<dbReference type="AlphaFoldDB" id="A0A1B6LQH4"/>
<dbReference type="PANTHER" id="PTHR20959:SF1">
    <property type="entry name" value="TRANSPORT AND GOLGI ORGANIZATION PROTEIN 6 HOMOLOG"/>
    <property type="match status" value="1"/>
</dbReference>
<evidence type="ECO:0008006" key="8">
    <source>
        <dbReference type="Google" id="ProtNLM"/>
    </source>
</evidence>
<organism evidence="7">
    <name type="scientific">Graphocephala atropunctata</name>
    <dbReference type="NCBI Taxonomy" id="36148"/>
    <lineage>
        <taxon>Eukaryota</taxon>
        <taxon>Metazoa</taxon>
        <taxon>Ecdysozoa</taxon>
        <taxon>Arthropoda</taxon>
        <taxon>Hexapoda</taxon>
        <taxon>Insecta</taxon>
        <taxon>Pterygota</taxon>
        <taxon>Neoptera</taxon>
        <taxon>Paraneoptera</taxon>
        <taxon>Hemiptera</taxon>
        <taxon>Auchenorrhyncha</taxon>
        <taxon>Membracoidea</taxon>
        <taxon>Cicadellidae</taxon>
        <taxon>Cicadellinae</taxon>
        <taxon>Cicadellini</taxon>
        <taxon>Graphocephala</taxon>
    </lineage>
</organism>
<dbReference type="Pfam" id="PF25267">
    <property type="entry name" value="TANGO6_N"/>
    <property type="match status" value="1"/>
</dbReference>
<feature type="domain" description="RNA polymerase II assembly factor Rtp1 C-terminal" evidence="3">
    <location>
        <begin position="842"/>
        <end position="873"/>
    </location>
</feature>
<accession>A0A1B6LQH4</accession>
<dbReference type="InterPro" id="IPR016024">
    <property type="entry name" value="ARM-type_fold"/>
</dbReference>
<feature type="coiled-coil region" evidence="2">
    <location>
        <begin position="69"/>
        <end position="96"/>
    </location>
</feature>
<keyword evidence="2" id="KW-0175">Coiled coil</keyword>
<dbReference type="SUPFAM" id="SSF48371">
    <property type="entry name" value="ARM repeat"/>
    <property type="match status" value="1"/>
</dbReference>